<comment type="function">
    <text evidence="10">May be a heme chaperone, appears to bind heme. Homologous bacterial proteins do not have oxygen-independent coproporphyrinogen-III oxidase activity. Binds 1 [4Fe-4S] cluster. The cluster is coordinated with 3 cysteines and an exchangeable S-adenosyl-L-methionine.</text>
</comment>
<evidence type="ECO:0000256" key="7">
    <source>
        <dbReference type="ARBA" id="ARBA00023014"/>
    </source>
</evidence>
<dbReference type="Proteomes" id="UP001152797">
    <property type="component" value="Unassembled WGS sequence"/>
</dbReference>
<dbReference type="GO" id="GO:0006779">
    <property type="term" value="P:porphyrin-containing compound biosynthetic process"/>
    <property type="evidence" value="ECO:0007669"/>
    <property type="project" value="InterPro"/>
</dbReference>
<sequence>MLLECHRRCLGHEAWGAAEDIVLGHYREDSWRRNSGLIGLAGSGLGVLSEAQAVACAEHVPAASSGYIAGGIERLKRGLGFSKSAIDAGRAARAPPPAPVLRMRAAAYAGGQFIRSMAATAVGWCPREEALEVQEVEMKVFNFKNLEDLEHLEPTRQFDEEVEEVEGWLLLPEDSEALVRNLLMSSACQESGWATPELLGSSGVEVRLHGKRPAYFCCAVVLGCTGFGGVKAHPATGHWPLLAASRELPWNRTSVDMVEECARSLSNFKQSTYSLQMLQPRDFPLQAPMLVASAGNAGFAPAPAWRVEKPRVGHRPGPWTPLATSCAAAGVVRVVRVVRAVARRFPMEARSEAVSSAYIHIPFCRQKCRYCDFPIDVPGKSRFAVRVQRYMACLLQELRSGGAGAFQEDFQRKPLETLYFGGGTPSLLPIDDFRRIFRSVRELFGLAIDCEVTVEMDPGSFSKETAEALVGLGMVRASVGVQSLNDDTLRACGRSHSAAEAVEALKLLREAGVRNISADLLSGLPNQKPEELLSHIHQLVDLGVDHLSVYDLQYEPGTAFGKRFPVAGDNGRPSSDKAAEMYEAVHWGLEKLGFEHYEVSNYARRSSDGAKRSRHNQVYWHGKPYAAYGNGAASFVNSVRASRPRSLEAYTAWIEADGAAEHLELDTSQRDHLADAMIEATMLSLRTSDGLDLSAQDDETRRCLRAIAGALQRWEESGAVELQLDESGCRLKAKLIAPQGFLVSDALLSDAFAAAGLKLCSLALRPQILPALWL</sequence>
<dbReference type="GO" id="GO:0046872">
    <property type="term" value="F:metal ion binding"/>
    <property type="evidence" value="ECO:0007669"/>
    <property type="project" value="UniProtKB-KW"/>
</dbReference>
<evidence type="ECO:0000256" key="1">
    <source>
        <dbReference type="ARBA" id="ARBA00006100"/>
    </source>
</evidence>
<dbReference type="InterPro" id="IPR006638">
    <property type="entry name" value="Elp3/MiaA/NifB-like_rSAM"/>
</dbReference>
<keyword evidence="5" id="KW-0479">Metal-binding</keyword>
<reference evidence="13" key="2">
    <citation type="submission" date="2024-04" db="EMBL/GenBank/DDBJ databases">
        <authorList>
            <person name="Chen Y."/>
            <person name="Shah S."/>
            <person name="Dougan E. K."/>
            <person name="Thang M."/>
            <person name="Chan C."/>
        </authorList>
    </citation>
    <scope>NUCLEOTIDE SEQUENCE [LARGE SCALE GENOMIC DNA]</scope>
</reference>
<dbReference type="InterPro" id="IPR007197">
    <property type="entry name" value="rSAM"/>
</dbReference>
<evidence type="ECO:0000256" key="4">
    <source>
        <dbReference type="ARBA" id="ARBA00022691"/>
    </source>
</evidence>
<dbReference type="SFLD" id="SFLDS00029">
    <property type="entry name" value="Radical_SAM"/>
    <property type="match status" value="1"/>
</dbReference>
<evidence type="ECO:0000256" key="5">
    <source>
        <dbReference type="ARBA" id="ARBA00022723"/>
    </source>
</evidence>
<dbReference type="EMBL" id="CAMXCT020002999">
    <property type="protein sequence ID" value="CAL1155133.1"/>
    <property type="molecule type" value="Genomic_DNA"/>
</dbReference>
<name>A0A9P1D1A2_9DINO</name>
<dbReference type="SFLD" id="SFLDG01065">
    <property type="entry name" value="anaerobic_coproporphyrinogen-I"/>
    <property type="match status" value="1"/>
</dbReference>
<keyword evidence="4" id="KW-0949">S-adenosyl-L-methionine</keyword>
<keyword evidence="6" id="KW-0408">Iron</keyword>
<gene>
    <name evidence="12" type="ORF">C1SCF055_LOCUS27775</name>
</gene>
<dbReference type="PANTHER" id="PTHR13932">
    <property type="entry name" value="COPROPORPHYRINIGEN III OXIDASE"/>
    <property type="match status" value="1"/>
</dbReference>
<dbReference type="Gene3D" id="3.20.20.70">
    <property type="entry name" value="Aldolase class I"/>
    <property type="match status" value="1"/>
</dbReference>
<evidence type="ECO:0000256" key="9">
    <source>
        <dbReference type="ARBA" id="ARBA00033094"/>
    </source>
</evidence>
<keyword evidence="7" id="KW-0411">Iron-sulfur</keyword>
<dbReference type="OrthoDB" id="431409at2759"/>
<dbReference type="GO" id="GO:0004109">
    <property type="term" value="F:coproporphyrinogen oxidase activity"/>
    <property type="evidence" value="ECO:0007669"/>
    <property type="project" value="InterPro"/>
</dbReference>
<dbReference type="SMART" id="SM00729">
    <property type="entry name" value="Elp3"/>
    <property type="match status" value="1"/>
</dbReference>
<dbReference type="InterPro" id="IPR058240">
    <property type="entry name" value="rSAM_sf"/>
</dbReference>
<dbReference type="SFLD" id="SFLDF00562">
    <property type="entry name" value="HemN-like__clustered_with_heat"/>
    <property type="match status" value="1"/>
</dbReference>
<dbReference type="Pfam" id="PF04055">
    <property type="entry name" value="Radical_SAM"/>
    <property type="match status" value="1"/>
</dbReference>
<evidence type="ECO:0000313" key="13">
    <source>
        <dbReference type="EMBL" id="CAL1155133.1"/>
    </source>
</evidence>
<organism evidence="12">
    <name type="scientific">Cladocopium goreaui</name>
    <dbReference type="NCBI Taxonomy" id="2562237"/>
    <lineage>
        <taxon>Eukaryota</taxon>
        <taxon>Sar</taxon>
        <taxon>Alveolata</taxon>
        <taxon>Dinophyceae</taxon>
        <taxon>Suessiales</taxon>
        <taxon>Symbiodiniaceae</taxon>
        <taxon>Cladocopium</taxon>
    </lineage>
</organism>
<keyword evidence="8" id="KW-0143">Chaperone</keyword>
<protein>
    <recommendedName>
        <fullName evidence="2">Radical S-adenosyl methionine domain-containing protein 1, mitochondrial</fullName>
    </recommendedName>
    <alternativeName>
        <fullName evidence="9">Putative heme chaperone</fullName>
    </alternativeName>
</protein>
<keyword evidence="3" id="KW-0349">Heme</keyword>
<evidence type="ECO:0000256" key="6">
    <source>
        <dbReference type="ARBA" id="ARBA00023004"/>
    </source>
</evidence>
<dbReference type="NCBIfam" id="TIGR00539">
    <property type="entry name" value="hemN_rel"/>
    <property type="match status" value="1"/>
</dbReference>
<comment type="caution">
    <text evidence="12">The sequence shown here is derived from an EMBL/GenBank/DDBJ whole genome shotgun (WGS) entry which is preliminary data.</text>
</comment>
<dbReference type="EMBL" id="CAMXCT030002999">
    <property type="protein sequence ID" value="CAL4789070.1"/>
    <property type="molecule type" value="Genomic_DNA"/>
</dbReference>
<dbReference type="InterPro" id="IPR034505">
    <property type="entry name" value="Coproporphyrinogen-III_oxidase"/>
</dbReference>
<dbReference type="GO" id="GO:0051539">
    <property type="term" value="F:4 iron, 4 sulfur cluster binding"/>
    <property type="evidence" value="ECO:0007669"/>
    <property type="project" value="InterPro"/>
</dbReference>
<reference evidence="12" key="1">
    <citation type="submission" date="2022-10" db="EMBL/GenBank/DDBJ databases">
        <authorList>
            <person name="Chen Y."/>
            <person name="Dougan E. K."/>
            <person name="Chan C."/>
            <person name="Rhodes N."/>
            <person name="Thang M."/>
        </authorList>
    </citation>
    <scope>NUCLEOTIDE SEQUENCE</scope>
</reference>
<comment type="similarity">
    <text evidence="1">Belongs to the anaerobic coproporphyrinogen-III oxidase family. HemW subfamily.</text>
</comment>
<dbReference type="GO" id="GO:0005737">
    <property type="term" value="C:cytoplasm"/>
    <property type="evidence" value="ECO:0007669"/>
    <property type="project" value="InterPro"/>
</dbReference>
<evidence type="ECO:0000256" key="3">
    <source>
        <dbReference type="ARBA" id="ARBA00022617"/>
    </source>
</evidence>
<evidence type="ECO:0000256" key="2">
    <source>
        <dbReference type="ARBA" id="ARBA00014678"/>
    </source>
</evidence>
<dbReference type="PANTHER" id="PTHR13932:SF5">
    <property type="entry name" value="RADICAL S-ADENOSYL METHIONINE DOMAIN-CONTAINING PROTEIN 1, MITOCHONDRIAL"/>
    <property type="match status" value="1"/>
</dbReference>
<feature type="domain" description="Radical SAM core" evidence="11">
    <location>
        <begin position="349"/>
        <end position="595"/>
    </location>
</feature>
<evidence type="ECO:0000259" key="11">
    <source>
        <dbReference type="PROSITE" id="PS51918"/>
    </source>
</evidence>
<proteinExistence type="inferred from homology"/>
<dbReference type="AlphaFoldDB" id="A0A9P1D1A2"/>
<dbReference type="EMBL" id="CAMXCT010002999">
    <property type="protein sequence ID" value="CAI4001758.1"/>
    <property type="molecule type" value="Genomic_DNA"/>
</dbReference>
<dbReference type="CDD" id="cd01335">
    <property type="entry name" value="Radical_SAM"/>
    <property type="match status" value="1"/>
</dbReference>
<accession>A0A9P1D1A2</accession>
<dbReference type="SFLD" id="SFLDG01082">
    <property type="entry name" value="B12-binding_domain_containing"/>
    <property type="match status" value="1"/>
</dbReference>
<dbReference type="SUPFAM" id="SSF102114">
    <property type="entry name" value="Radical SAM enzymes"/>
    <property type="match status" value="1"/>
</dbReference>
<dbReference type="PROSITE" id="PS51918">
    <property type="entry name" value="RADICAL_SAM"/>
    <property type="match status" value="1"/>
</dbReference>
<evidence type="ECO:0000256" key="10">
    <source>
        <dbReference type="ARBA" id="ARBA00045130"/>
    </source>
</evidence>
<evidence type="ECO:0000256" key="8">
    <source>
        <dbReference type="ARBA" id="ARBA00023186"/>
    </source>
</evidence>
<evidence type="ECO:0000313" key="12">
    <source>
        <dbReference type="EMBL" id="CAI4001758.1"/>
    </source>
</evidence>
<evidence type="ECO:0000313" key="14">
    <source>
        <dbReference type="Proteomes" id="UP001152797"/>
    </source>
</evidence>
<dbReference type="InterPro" id="IPR004559">
    <property type="entry name" value="HemW-like"/>
</dbReference>
<dbReference type="InterPro" id="IPR013785">
    <property type="entry name" value="Aldolase_TIM"/>
</dbReference>
<keyword evidence="14" id="KW-1185">Reference proteome</keyword>